<feature type="coiled-coil region" evidence="1">
    <location>
        <begin position="52"/>
        <end position="163"/>
    </location>
</feature>
<proteinExistence type="predicted"/>
<evidence type="ECO:0000256" key="1">
    <source>
        <dbReference type="SAM" id="Coils"/>
    </source>
</evidence>
<reference evidence="2 3" key="1">
    <citation type="submission" date="2020-09" db="EMBL/GenBank/DDBJ databases">
        <authorList>
            <person name="Ashkenazy H."/>
        </authorList>
    </citation>
    <scope>NUCLEOTIDE SEQUENCE [LARGE SCALE GENOMIC DNA]</scope>
    <source>
        <strain evidence="3">cv. Cdm-0</strain>
    </source>
</reference>
<evidence type="ECO:0000313" key="2">
    <source>
        <dbReference type="EMBL" id="CAD5325806.1"/>
    </source>
</evidence>
<dbReference type="Proteomes" id="UP000516314">
    <property type="component" value="Chromosome 3"/>
</dbReference>
<accession>A0A7G2EXC9</accession>
<organism evidence="2 3">
    <name type="scientific">Arabidopsis thaliana</name>
    <name type="common">Mouse-ear cress</name>
    <dbReference type="NCBI Taxonomy" id="3702"/>
    <lineage>
        <taxon>Eukaryota</taxon>
        <taxon>Viridiplantae</taxon>
        <taxon>Streptophyta</taxon>
        <taxon>Embryophyta</taxon>
        <taxon>Tracheophyta</taxon>
        <taxon>Spermatophyta</taxon>
        <taxon>Magnoliopsida</taxon>
        <taxon>eudicotyledons</taxon>
        <taxon>Gunneridae</taxon>
        <taxon>Pentapetalae</taxon>
        <taxon>rosids</taxon>
        <taxon>malvids</taxon>
        <taxon>Brassicales</taxon>
        <taxon>Brassicaceae</taxon>
        <taxon>Camelineae</taxon>
        <taxon>Arabidopsis</taxon>
    </lineage>
</organism>
<dbReference type="EMBL" id="LR881468">
    <property type="protein sequence ID" value="CAD5325806.1"/>
    <property type="molecule type" value="Genomic_DNA"/>
</dbReference>
<keyword evidence="1" id="KW-0175">Coiled coil</keyword>
<evidence type="ECO:0000313" key="3">
    <source>
        <dbReference type="Proteomes" id="UP000516314"/>
    </source>
</evidence>
<name>A0A7G2EXC9_ARATH</name>
<gene>
    <name evidence="2" type="ORF">AT9943_LOCUS13617</name>
</gene>
<protein>
    <submittedName>
        <fullName evidence="2">(thale cress) hypothetical protein</fullName>
    </submittedName>
</protein>
<sequence length="578" mass="66967">MENLKADGQETSNFKTISISVGMGCNYSKKGSEKLSCNMVSPCPGSFGRSSFAEAKKRLEKLEQDYQHTYEKYTELQSDRYMYYIAFQRPGHHSRWVGYCIDHIENVVEQLQNVLDKLNTEEASQRGRETPTNGKQFFLTHGCKSLAQENMVLQKLKAETKEQYTDGLCQETIDVKRINWEFRCIQRIVPQNSNNKSVHDLLRRVNETQKLTEKAISNGALMGNLTSLDNMKNSTIERRDAEKKYLLDLEKNFRDMNKTASQRKGCRKGAALEILAISGMEASTQLNGVNEISKSIGIVGNYDEMGLGKLYRDKLSPDADPVVHMSVSKAEKRLKKLERDYQHTYENYNEIRSNRYRFYIEAKHSTYRSRQAGNCIKYYNNLREQLQNNLDKLKKAEETQRGVEKPDHCKRVSMQHGCKSLTQEKRILQLIGERQQQHLENNDLGQETIHFTKISWEFDYSQSKIPKSSNSKTVHNLLRRFKDTEKLKDKAVANGELVNNPTSQDNLTISIEMEIKLLTKVIKKLERERGIETRTDYGHEEKIKHLEKKCEMICGKWDEEKKYIVGLKNIHDGLVISL</sequence>
<feature type="coiled-coil region" evidence="1">
    <location>
        <begin position="327"/>
        <end position="403"/>
    </location>
</feature>
<dbReference type="AlphaFoldDB" id="A0A7G2EXC9"/>